<evidence type="ECO:0000313" key="4">
    <source>
        <dbReference type="EMBL" id="MBB5059829.1"/>
    </source>
</evidence>
<dbReference type="NCBIfam" id="TIGR03467">
    <property type="entry name" value="HpnE"/>
    <property type="match status" value="1"/>
</dbReference>
<gene>
    <name evidence="4" type="ORF">HDF16_004558</name>
</gene>
<dbReference type="InterPro" id="IPR017830">
    <property type="entry name" value="SQase_HpnE"/>
</dbReference>
<dbReference type="RefSeq" id="WP_184221698.1">
    <property type="nucleotide sequence ID" value="NZ_JACHIP010000007.1"/>
</dbReference>
<dbReference type="Gene3D" id="3.50.50.60">
    <property type="entry name" value="FAD/NAD(P)-binding domain"/>
    <property type="match status" value="1"/>
</dbReference>
<feature type="domain" description="Amine oxidase" evidence="3">
    <location>
        <begin position="16"/>
        <end position="443"/>
    </location>
</feature>
<dbReference type="InterPro" id="IPR036188">
    <property type="entry name" value="FAD/NAD-bd_sf"/>
</dbReference>
<dbReference type="PANTHER" id="PTHR42923:SF47">
    <property type="entry name" value="BLR3003 PROTEIN"/>
    <property type="match status" value="1"/>
</dbReference>
<dbReference type="InterPro" id="IPR050464">
    <property type="entry name" value="Zeta_carotene_desat/Oxidored"/>
</dbReference>
<dbReference type="PRINTS" id="PR00757">
    <property type="entry name" value="AMINEOXDASEF"/>
</dbReference>
<protein>
    <submittedName>
        <fullName evidence="4">Zeta-carotene desaturase</fullName>
        <ecNumber evidence="4">1.3.5.6</ecNumber>
    </submittedName>
</protein>
<dbReference type="AlphaFoldDB" id="A0A7W7ZH46"/>
<dbReference type="GO" id="GO:0016719">
    <property type="term" value="F:9,9'-di-cis-zeta-carotene desaturase activity"/>
    <property type="evidence" value="ECO:0007669"/>
    <property type="project" value="UniProtKB-EC"/>
</dbReference>
<reference evidence="4 5" key="1">
    <citation type="submission" date="2020-08" db="EMBL/GenBank/DDBJ databases">
        <title>Genomic Encyclopedia of Type Strains, Phase IV (KMG-V): Genome sequencing to study the core and pangenomes of soil and plant-associated prokaryotes.</title>
        <authorList>
            <person name="Whitman W."/>
        </authorList>
    </citation>
    <scope>NUCLEOTIDE SEQUENCE [LARGE SCALE GENOMIC DNA]</scope>
    <source>
        <strain evidence="4 5">M8UP14</strain>
    </source>
</reference>
<keyword evidence="2 4" id="KW-0560">Oxidoreductase</keyword>
<dbReference type="Pfam" id="PF01593">
    <property type="entry name" value="Amino_oxidase"/>
    <property type="match status" value="1"/>
</dbReference>
<dbReference type="EC" id="1.3.5.6" evidence="4"/>
<evidence type="ECO:0000313" key="5">
    <source>
        <dbReference type="Proteomes" id="UP000540989"/>
    </source>
</evidence>
<evidence type="ECO:0000256" key="2">
    <source>
        <dbReference type="ARBA" id="ARBA00023002"/>
    </source>
</evidence>
<accession>A0A7W7ZH46</accession>
<comment type="cofactor">
    <cofactor evidence="1">
        <name>FAD</name>
        <dbReference type="ChEBI" id="CHEBI:57692"/>
    </cofactor>
</comment>
<dbReference type="InterPro" id="IPR002937">
    <property type="entry name" value="Amino_oxidase"/>
</dbReference>
<comment type="caution">
    <text evidence="4">The sequence shown here is derived from an EMBL/GenBank/DDBJ whole genome shotgun (WGS) entry which is preliminary data.</text>
</comment>
<dbReference type="Proteomes" id="UP000540989">
    <property type="component" value="Unassembled WGS sequence"/>
</dbReference>
<keyword evidence="5" id="KW-1185">Reference proteome</keyword>
<dbReference type="InterPro" id="IPR001613">
    <property type="entry name" value="Flavin_amine_oxidase"/>
</dbReference>
<proteinExistence type="predicted"/>
<organism evidence="4 5">
    <name type="scientific">Granulicella aggregans</name>
    <dbReference type="NCBI Taxonomy" id="474949"/>
    <lineage>
        <taxon>Bacteria</taxon>
        <taxon>Pseudomonadati</taxon>
        <taxon>Acidobacteriota</taxon>
        <taxon>Terriglobia</taxon>
        <taxon>Terriglobales</taxon>
        <taxon>Acidobacteriaceae</taxon>
        <taxon>Granulicella</taxon>
    </lineage>
</organism>
<name>A0A7W7ZH46_9BACT</name>
<evidence type="ECO:0000256" key="1">
    <source>
        <dbReference type="ARBA" id="ARBA00001974"/>
    </source>
</evidence>
<sequence>MSGAIQRDVVVVGGGLAGTAAALALSQGGAEISGNSITVLDRRPTLGGRAYSYPHPALDEVVDSQHVILGCCTNLIDLFEQAGAADTIRWYDQLFFLEPNGNRTRLAPGVLPAPSHQTISFLRAPMLGLSDKIGVARGLVEFLRGYPASDAESFATWLKRTRQTERAIRHFWEPVVVGALNDGFDNCSTKYAGKVFHESFLRSPQAGRLGIPALPLSEWLNPLTELAQSRGVDVRMKTGMTGLEQIAGDRWRVTTESAVFETSNVILAVDFKQTQGILRELPGGAPIAAGFEHFIAAPITTIHLWFDREVIDLDHAVLLDTRIQWIFTKSRIRRWPASRGTYLELVISASWPELKLGREEILASALEELAMFFPAVKTARLVKSSVLKEARATFSVTPGLDAYRPTQKTPWPGLYLAGDWTATEWPSTMEGAVRSGRLAAGALMGDMARYLSAELPATGVMPLLVR</sequence>
<evidence type="ECO:0000259" key="3">
    <source>
        <dbReference type="Pfam" id="PF01593"/>
    </source>
</evidence>
<dbReference type="SUPFAM" id="SSF51905">
    <property type="entry name" value="FAD/NAD(P)-binding domain"/>
    <property type="match status" value="1"/>
</dbReference>
<dbReference type="PANTHER" id="PTHR42923">
    <property type="entry name" value="PROTOPORPHYRINOGEN OXIDASE"/>
    <property type="match status" value="1"/>
</dbReference>
<dbReference type="EMBL" id="JACHIP010000007">
    <property type="protein sequence ID" value="MBB5059829.1"/>
    <property type="molecule type" value="Genomic_DNA"/>
</dbReference>